<dbReference type="PANTHER" id="PTHR43362:SF1">
    <property type="entry name" value="MANNITOL DEHYDROGENASE 2-RELATED"/>
    <property type="match status" value="1"/>
</dbReference>
<keyword evidence="4" id="KW-1185">Reference proteome</keyword>
<evidence type="ECO:0000256" key="1">
    <source>
        <dbReference type="ARBA" id="ARBA00023002"/>
    </source>
</evidence>
<dbReference type="InterPro" id="IPR036291">
    <property type="entry name" value="NAD(P)-bd_dom_sf"/>
</dbReference>
<comment type="caution">
    <text evidence="3">The sequence shown here is derived from an EMBL/GenBank/DDBJ whole genome shotgun (WGS) entry which is preliminary data.</text>
</comment>
<evidence type="ECO:0000259" key="2">
    <source>
        <dbReference type="Pfam" id="PF01232"/>
    </source>
</evidence>
<organism evidence="3 4">
    <name type="scientific">Cyclostephanos tholiformis</name>
    <dbReference type="NCBI Taxonomy" id="382380"/>
    <lineage>
        <taxon>Eukaryota</taxon>
        <taxon>Sar</taxon>
        <taxon>Stramenopiles</taxon>
        <taxon>Ochrophyta</taxon>
        <taxon>Bacillariophyta</taxon>
        <taxon>Coscinodiscophyceae</taxon>
        <taxon>Thalassiosirophycidae</taxon>
        <taxon>Stephanodiscales</taxon>
        <taxon>Stephanodiscaceae</taxon>
        <taxon>Cyclostephanos</taxon>
    </lineage>
</organism>
<dbReference type="PANTHER" id="PTHR43362">
    <property type="entry name" value="MANNITOL DEHYDROGENASE DSF1-RELATED"/>
    <property type="match status" value="1"/>
</dbReference>
<gene>
    <name evidence="3" type="ORF">ACHAXA_001547</name>
</gene>
<dbReference type="InterPro" id="IPR013131">
    <property type="entry name" value="Mannitol_DH_N"/>
</dbReference>
<sequence length="324" mass="35171">MSAATYMIISKSAGENGQDPAVFQIRGLNFLDSFEKQYRRFDDGSDNVGVVLPPNGKLQLMEGLVPNMNFISVIGVVVTDAGMQNAENQICIINTDNVPNNGDVIRGHVLKNAGRYDEEADGASGFVDFISTKVAFVNSMVDRITSSRPDSDGLIPMCEPLPTKALVICDPGRDFPPWMFDENVQSRFGVKIRHDPTDLESDVSLKLRVANGTHTAVAHAMALLSMVNTEALCRHPITSDVILSYLDSLYRAQILPGALYDGISASETDATWIDGENGCSIHISGSPLFSLLRMAPLSAASISAPRLEVWSPQVFTAPQKETIH</sequence>
<name>A0ABD3R2K1_9STRA</name>
<dbReference type="InterPro" id="IPR050988">
    <property type="entry name" value="Mannitol_DH/Oxidoreductase"/>
</dbReference>
<dbReference type="SUPFAM" id="SSF51735">
    <property type="entry name" value="NAD(P)-binding Rossmann-fold domains"/>
    <property type="match status" value="1"/>
</dbReference>
<dbReference type="Pfam" id="PF01232">
    <property type="entry name" value="Mannitol_dh"/>
    <property type="match status" value="1"/>
</dbReference>
<protein>
    <recommendedName>
        <fullName evidence="2">Mannitol dehydrogenase N-terminal domain-containing protein</fullName>
    </recommendedName>
</protein>
<dbReference type="Proteomes" id="UP001530377">
    <property type="component" value="Unassembled WGS sequence"/>
</dbReference>
<dbReference type="Gene3D" id="3.40.50.720">
    <property type="entry name" value="NAD(P)-binding Rossmann-like Domain"/>
    <property type="match status" value="1"/>
</dbReference>
<reference evidence="3 4" key="1">
    <citation type="submission" date="2024-10" db="EMBL/GenBank/DDBJ databases">
        <title>Updated reference genomes for cyclostephanoid diatoms.</title>
        <authorList>
            <person name="Roberts W.R."/>
            <person name="Alverson A.J."/>
        </authorList>
    </citation>
    <scope>NUCLEOTIDE SEQUENCE [LARGE SCALE GENOMIC DNA]</scope>
    <source>
        <strain evidence="3 4">AJA228-03</strain>
    </source>
</reference>
<proteinExistence type="predicted"/>
<accession>A0ABD3R2K1</accession>
<evidence type="ECO:0000313" key="4">
    <source>
        <dbReference type="Proteomes" id="UP001530377"/>
    </source>
</evidence>
<dbReference type="GO" id="GO:0016491">
    <property type="term" value="F:oxidoreductase activity"/>
    <property type="evidence" value="ECO:0007669"/>
    <property type="project" value="UniProtKB-KW"/>
</dbReference>
<dbReference type="EMBL" id="JALLPB020000661">
    <property type="protein sequence ID" value="KAL3807219.1"/>
    <property type="molecule type" value="Genomic_DNA"/>
</dbReference>
<evidence type="ECO:0000313" key="3">
    <source>
        <dbReference type="EMBL" id="KAL3807219.1"/>
    </source>
</evidence>
<dbReference type="AlphaFoldDB" id="A0ABD3R2K1"/>
<keyword evidence="1" id="KW-0560">Oxidoreductase</keyword>
<feature type="domain" description="Mannitol dehydrogenase N-terminal" evidence="2">
    <location>
        <begin position="89"/>
        <end position="160"/>
    </location>
</feature>